<dbReference type="HOGENOM" id="CLU_023208_2_2_2"/>
<dbReference type="PRINTS" id="PR00789">
    <property type="entry name" value="OSIALOPTASE"/>
</dbReference>
<dbReference type="NCBIfam" id="NF007174">
    <property type="entry name" value="PRK09605.1"/>
    <property type="match status" value="1"/>
</dbReference>
<feature type="binding site" evidence="18">
    <location>
        <position position="284"/>
    </location>
    <ligand>
        <name>Fe cation</name>
        <dbReference type="ChEBI" id="CHEBI:24875"/>
    </ligand>
</feature>
<feature type="binding site" evidence="18">
    <location>
        <begin position="339"/>
        <end position="347"/>
    </location>
    <ligand>
        <name>ATP</name>
        <dbReference type="ChEBI" id="CHEBI:30616"/>
    </ligand>
</feature>
<dbReference type="FunFam" id="3.30.200.20:FF:000201">
    <property type="entry name" value="TP53-regulating kinase isoform X1"/>
    <property type="match status" value="1"/>
</dbReference>
<dbReference type="GO" id="GO:0004674">
    <property type="term" value="F:protein serine/threonine kinase activity"/>
    <property type="evidence" value="ECO:0007669"/>
    <property type="project" value="UniProtKB-KW"/>
</dbReference>
<feature type="binding site" evidence="18">
    <location>
        <begin position="127"/>
        <end position="131"/>
    </location>
    <ligand>
        <name>L-threonylcarbamoyladenylate</name>
        <dbReference type="ChEBI" id="CHEBI:73682"/>
    </ligand>
</feature>
<dbReference type="InterPro" id="IPR011009">
    <property type="entry name" value="Kinase-like_dom_sf"/>
</dbReference>
<dbReference type="eggNOG" id="arCOG01183">
    <property type="taxonomic scope" value="Archaea"/>
</dbReference>
<dbReference type="SUPFAM" id="SSF56112">
    <property type="entry name" value="Protein kinase-like (PK-like)"/>
    <property type="match status" value="1"/>
</dbReference>
<dbReference type="InterPro" id="IPR017860">
    <property type="entry name" value="Peptidase_M22_CS"/>
</dbReference>
<feature type="binding site" evidence="18">
    <location>
        <position position="172"/>
    </location>
    <ligand>
        <name>L-threonylcarbamoyladenylate</name>
        <dbReference type="ChEBI" id="CHEBI:73682"/>
    </ligand>
</feature>
<dbReference type="OrthoDB" id="6818at2157"/>
<dbReference type="GO" id="GO:0004712">
    <property type="term" value="F:protein serine/threonine/tyrosine kinase activity"/>
    <property type="evidence" value="ECO:0007669"/>
    <property type="project" value="UniProtKB-UniRule"/>
</dbReference>
<dbReference type="Proteomes" id="UP000009296">
    <property type="component" value="Chromosome"/>
</dbReference>
<keyword evidence="9 18" id="KW-0418">Kinase</keyword>
<evidence type="ECO:0000256" key="7">
    <source>
        <dbReference type="ARBA" id="ARBA00022723"/>
    </source>
</evidence>
<dbReference type="InterPro" id="IPR009220">
    <property type="entry name" value="tRNA_threonyl_synthase/kinase"/>
</dbReference>
<dbReference type="InterPro" id="IPR008266">
    <property type="entry name" value="Tyr_kinase_AS"/>
</dbReference>
<protein>
    <recommendedName>
        <fullName evidence="18">Probable bifunctional tRNA threonylcarbamoyladenosine biosynthesis protein</fullName>
    </recommendedName>
    <domain>
        <recommendedName>
            <fullName evidence="18">tRNA N6-adenosine threonylcarbamoyltransferase</fullName>
            <ecNumber evidence="18">2.3.1.234</ecNumber>
        </recommendedName>
        <alternativeName>
            <fullName evidence="18">tRNA threonylcarbamoyladenosine biosynthesis protein Kae1</fullName>
        </alternativeName>
        <alternativeName>
            <fullName evidence="18">t(6)A37 threonylcarbamoyladenosine biosynthesis protein Kae1</fullName>
        </alternativeName>
    </domain>
    <domain>
        <recommendedName>
            <fullName evidence="18">Serine/threonine-protein kinase Bud32</fullName>
            <ecNumber evidence="18">2.7.11.1</ecNumber>
        </recommendedName>
    </domain>
</protein>
<dbReference type="GO" id="GO:0106310">
    <property type="term" value="F:protein serine kinase activity"/>
    <property type="evidence" value="ECO:0007669"/>
    <property type="project" value="RHEA"/>
</dbReference>
<dbReference type="Gene3D" id="3.30.420.40">
    <property type="match status" value="2"/>
</dbReference>
<feature type="binding site" evidence="18">
    <location>
        <position position="256"/>
    </location>
    <ligand>
        <name>L-threonylcarbamoyladenylate</name>
        <dbReference type="ChEBI" id="CHEBI:73682"/>
    </ligand>
</feature>
<dbReference type="KEGG" id="mok:Metok_0838"/>
<comment type="function">
    <text evidence="18">Required for the formation of a threonylcarbamoyl group on adenosine at position 37 (t(6)A37) in tRNAs that read codons beginning with adenine. Is a component of the KEOPS complex that is probably involved in the transfer of the threonylcarbamoyl moiety of threonylcarbamoyl-AMP (TC-AMP) to the N6 group of A37. The Kae1 domain likely plays a direct catalytic role in this reaction. The Bud32 domain probably displays kinase activity that regulates Kae1 function.</text>
</comment>
<comment type="catalytic activity">
    <reaction evidence="16 18">
        <text>L-seryl-[protein] + ATP = O-phospho-L-seryl-[protein] + ADP + H(+)</text>
        <dbReference type="Rhea" id="RHEA:17989"/>
        <dbReference type="Rhea" id="RHEA-COMP:9863"/>
        <dbReference type="Rhea" id="RHEA-COMP:11604"/>
        <dbReference type="ChEBI" id="CHEBI:15378"/>
        <dbReference type="ChEBI" id="CHEBI:29999"/>
        <dbReference type="ChEBI" id="CHEBI:30616"/>
        <dbReference type="ChEBI" id="CHEBI:83421"/>
        <dbReference type="ChEBI" id="CHEBI:456216"/>
        <dbReference type="EC" id="2.7.11.1"/>
    </reaction>
</comment>
<accession>F8AMC2</accession>
<keyword evidence="13 18" id="KW-0012">Acyltransferase</keyword>
<evidence type="ECO:0000313" key="21">
    <source>
        <dbReference type="Proteomes" id="UP000009296"/>
    </source>
</evidence>
<evidence type="ECO:0000256" key="5">
    <source>
        <dbReference type="ARBA" id="ARBA00022679"/>
    </source>
</evidence>
<feature type="domain" description="Protein kinase" evidence="19">
    <location>
        <begin position="333"/>
        <end position="592"/>
    </location>
</feature>
<keyword evidence="3 18" id="KW-0963">Cytoplasm</keyword>
<evidence type="ECO:0000313" key="20">
    <source>
        <dbReference type="EMBL" id="AEH06812.1"/>
    </source>
</evidence>
<dbReference type="CDD" id="cd24131">
    <property type="entry name" value="ASKHA_NBD_Kae1_arch_bac"/>
    <property type="match status" value="1"/>
</dbReference>
<dbReference type="PROSITE" id="PS01016">
    <property type="entry name" value="GLYCOPROTEASE"/>
    <property type="match status" value="1"/>
</dbReference>
<evidence type="ECO:0000256" key="16">
    <source>
        <dbReference type="ARBA" id="ARBA00048679"/>
    </source>
</evidence>
<dbReference type="InterPro" id="IPR000719">
    <property type="entry name" value="Prot_kinase_dom"/>
</dbReference>
<dbReference type="NCBIfam" id="TIGR03722">
    <property type="entry name" value="arch_KAE1"/>
    <property type="match status" value="1"/>
</dbReference>
<keyword evidence="20" id="KW-0378">Hydrolase</keyword>
<dbReference type="Gene3D" id="3.30.200.20">
    <property type="entry name" value="Phosphorylase Kinase, domain 1"/>
    <property type="match status" value="1"/>
</dbReference>
<feature type="binding site" evidence="18">
    <location>
        <position position="159"/>
    </location>
    <ligand>
        <name>L-threonylcarbamoyladenylate</name>
        <dbReference type="ChEBI" id="CHEBI:73682"/>
    </ligand>
</feature>
<evidence type="ECO:0000256" key="1">
    <source>
        <dbReference type="ARBA" id="ARBA00004496"/>
    </source>
</evidence>
<evidence type="ECO:0000256" key="18">
    <source>
        <dbReference type="HAMAP-Rule" id="MF_01447"/>
    </source>
</evidence>
<comment type="subunit">
    <text evidence="17 18">Component of the KEOPS complex that consists of Kae1, Bud32, Cgi121 and Pcc1; the whole complex dimerizes.</text>
</comment>
<comment type="subcellular location">
    <subcellularLocation>
        <location evidence="1 18">Cytoplasm</location>
    </subcellularLocation>
</comment>
<dbReference type="EC" id="2.7.11.1" evidence="18"/>
<comment type="similarity">
    <text evidence="2">Belongs to the protein kinase superfamily. BUD32 family.</text>
</comment>
<dbReference type="EMBL" id="CP002792">
    <property type="protein sequence ID" value="AEH06812.1"/>
    <property type="molecule type" value="Genomic_DNA"/>
</dbReference>
<dbReference type="InterPro" id="IPR000905">
    <property type="entry name" value="Gcp-like_dom"/>
</dbReference>
<evidence type="ECO:0000256" key="13">
    <source>
        <dbReference type="ARBA" id="ARBA00023315"/>
    </source>
</evidence>
<keyword evidence="12 18" id="KW-0511">Multifunctional enzyme</keyword>
<dbReference type="GO" id="GO:0005506">
    <property type="term" value="F:iron ion binding"/>
    <property type="evidence" value="ECO:0007669"/>
    <property type="project" value="UniProtKB-UniRule"/>
</dbReference>
<dbReference type="GO" id="GO:0005524">
    <property type="term" value="F:ATP binding"/>
    <property type="evidence" value="ECO:0007669"/>
    <property type="project" value="UniProtKB-UniRule"/>
</dbReference>
<dbReference type="PANTHER" id="PTHR11735:SF14">
    <property type="entry name" value="TRNA N6-ADENOSINE THREONYLCARBAMOYLTRANSFERASE"/>
    <property type="match status" value="1"/>
</dbReference>
<evidence type="ECO:0000259" key="19">
    <source>
        <dbReference type="PROSITE" id="PS50011"/>
    </source>
</evidence>
<dbReference type="InterPro" id="IPR043129">
    <property type="entry name" value="ATPase_NBD"/>
</dbReference>
<dbReference type="EC" id="2.3.1.234" evidence="18"/>
<keyword evidence="6 18" id="KW-0819">tRNA processing</keyword>
<keyword evidence="10 18" id="KW-0067">ATP-binding</keyword>
<feature type="binding site" evidence="18">
    <location>
        <position position="106"/>
    </location>
    <ligand>
        <name>Fe cation</name>
        <dbReference type="ChEBI" id="CHEBI:24875"/>
    </ligand>
</feature>
<dbReference type="STRING" id="647113.Metok_0838"/>
<comment type="cofactor">
    <cofactor evidence="18">
        <name>Fe(2+)</name>
        <dbReference type="ChEBI" id="CHEBI:29033"/>
    </cofactor>
    <text evidence="18">Binds 1 Fe(2+) ion per subunit.</text>
</comment>
<comment type="catalytic activity">
    <reaction evidence="14 18">
        <text>L-threonyl-[protein] + ATP = O-phospho-L-threonyl-[protein] + ADP + H(+)</text>
        <dbReference type="Rhea" id="RHEA:46608"/>
        <dbReference type="Rhea" id="RHEA-COMP:11060"/>
        <dbReference type="Rhea" id="RHEA-COMP:11605"/>
        <dbReference type="ChEBI" id="CHEBI:15378"/>
        <dbReference type="ChEBI" id="CHEBI:30013"/>
        <dbReference type="ChEBI" id="CHEBI:30616"/>
        <dbReference type="ChEBI" id="CHEBI:61977"/>
        <dbReference type="ChEBI" id="CHEBI:456216"/>
        <dbReference type="EC" id="2.7.11.1"/>
    </reaction>
</comment>
<evidence type="ECO:0000256" key="8">
    <source>
        <dbReference type="ARBA" id="ARBA00022741"/>
    </source>
</evidence>
<keyword evidence="7 18" id="KW-0479">Metal-binding</keyword>
<dbReference type="GO" id="GO:0002949">
    <property type="term" value="P:tRNA threonylcarbamoyladenosine modification"/>
    <property type="evidence" value="ECO:0007669"/>
    <property type="project" value="UniProtKB-UniRule"/>
</dbReference>
<evidence type="ECO:0000256" key="15">
    <source>
        <dbReference type="ARBA" id="ARBA00048117"/>
    </source>
</evidence>
<dbReference type="HAMAP" id="MF_01446">
    <property type="entry name" value="Kae1"/>
    <property type="match status" value="1"/>
</dbReference>
<dbReference type="FunFam" id="3.30.420.40:FF:000038">
    <property type="entry name" value="Probable tRNA N6-adenosine threonylcarbamoyltransferase"/>
    <property type="match status" value="1"/>
</dbReference>
<reference evidence="20" key="1">
    <citation type="submission" date="2011-05" db="EMBL/GenBank/DDBJ databases">
        <title>Complete sequence of chromosome of Methanothermococcus okinawensis IH1.</title>
        <authorList>
            <consortium name="US DOE Joint Genome Institute"/>
            <person name="Lucas S."/>
            <person name="Han J."/>
            <person name="Lapidus A."/>
            <person name="Cheng J.-F."/>
            <person name="Goodwin L."/>
            <person name="Pitluck S."/>
            <person name="Peters L."/>
            <person name="Mikhailova N."/>
            <person name="Held B."/>
            <person name="Han C."/>
            <person name="Tapia R."/>
            <person name="Land M."/>
            <person name="Hauser L."/>
            <person name="Kyrpides N."/>
            <person name="Ivanova N."/>
            <person name="Pagani I."/>
            <person name="Sieprawska-Lupa M."/>
            <person name="Takai K."/>
            <person name="Miyazaki J."/>
            <person name="Whitman W."/>
            <person name="Woyke T."/>
        </authorList>
    </citation>
    <scope>NUCLEOTIDE SEQUENCE</scope>
    <source>
        <strain evidence="20">IH1</strain>
    </source>
</reference>
<evidence type="ECO:0000256" key="14">
    <source>
        <dbReference type="ARBA" id="ARBA00047899"/>
    </source>
</evidence>
<gene>
    <name evidence="20" type="ordered locus">Metok_0838</name>
</gene>
<keyword evidence="5 18" id="KW-0808">Transferase</keyword>
<dbReference type="InterPro" id="IPR017861">
    <property type="entry name" value="KAE1/TsaD"/>
</dbReference>
<dbReference type="InterPro" id="IPR034680">
    <property type="entry name" value="Kae1_archaea_euk"/>
</dbReference>
<dbReference type="InterPro" id="IPR022495">
    <property type="entry name" value="Bud32"/>
</dbReference>
<dbReference type="eggNOG" id="arCOG01185">
    <property type="taxonomic scope" value="Archaea"/>
</dbReference>
<evidence type="ECO:0000256" key="12">
    <source>
        <dbReference type="ARBA" id="ARBA00023268"/>
    </source>
</evidence>
<dbReference type="Gene3D" id="1.10.510.10">
    <property type="entry name" value="Transferase(Phosphotransferase) domain 1"/>
    <property type="match status" value="1"/>
</dbReference>
<proteinExistence type="inferred from homology"/>
<evidence type="ECO:0000256" key="3">
    <source>
        <dbReference type="ARBA" id="ARBA00022490"/>
    </source>
</evidence>
<dbReference type="GeneID" id="10772988"/>
<dbReference type="GO" id="GO:0008270">
    <property type="term" value="F:zinc ion binding"/>
    <property type="evidence" value="ECO:0007669"/>
    <property type="project" value="InterPro"/>
</dbReference>
<evidence type="ECO:0000256" key="17">
    <source>
        <dbReference type="ARBA" id="ARBA00065170"/>
    </source>
</evidence>
<comment type="similarity">
    <text evidence="18">In the N-terminal section; belongs to the KAE1 / TsaD family.</text>
</comment>
<dbReference type="NCBIfam" id="TIGR03724">
    <property type="entry name" value="arch_bud32"/>
    <property type="match status" value="1"/>
</dbReference>
<dbReference type="NCBIfam" id="TIGR00329">
    <property type="entry name" value="gcp_kae1"/>
    <property type="match status" value="1"/>
</dbReference>
<organism evidence="20 21">
    <name type="scientific">Methanothermococcus okinawensis (strain DSM 14208 / JCM 11175 / IH1)</name>
    <dbReference type="NCBI Taxonomy" id="647113"/>
    <lineage>
        <taxon>Archaea</taxon>
        <taxon>Methanobacteriati</taxon>
        <taxon>Methanobacteriota</taxon>
        <taxon>Methanomada group</taxon>
        <taxon>Methanococci</taxon>
        <taxon>Methanococcales</taxon>
        <taxon>Methanococcaceae</taxon>
        <taxon>Methanothermococcus</taxon>
    </lineage>
</organism>
<feature type="binding site" evidence="18">
    <location>
        <position position="360"/>
    </location>
    <ligand>
        <name>ATP</name>
        <dbReference type="ChEBI" id="CHEBI:30616"/>
    </ligand>
</feature>
<dbReference type="GO" id="GO:0000408">
    <property type="term" value="C:EKC/KEOPS complex"/>
    <property type="evidence" value="ECO:0007669"/>
    <property type="project" value="InterPro"/>
</dbReference>
<evidence type="ECO:0000256" key="11">
    <source>
        <dbReference type="ARBA" id="ARBA00023004"/>
    </source>
</evidence>
<dbReference type="GO" id="GO:0061711">
    <property type="term" value="F:tRNA N(6)-L-threonylcarbamoyladenine synthase activity"/>
    <property type="evidence" value="ECO:0007669"/>
    <property type="project" value="UniProtKB-EC"/>
</dbReference>
<dbReference type="AlphaFoldDB" id="F8AMC2"/>
<feature type="binding site" evidence="18">
    <location>
        <position position="127"/>
    </location>
    <ligand>
        <name>Fe cation</name>
        <dbReference type="ChEBI" id="CHEBI:24875"/>
    </ligand>
</feature>
<dbReference type="SUPFAM" id="SSF53067">
    <property type="entry name" value="Actin-like ATPase domain"/>
    <property type="match status" value="1"/>
</dbReference>
<sequence>MICLGLEGTAEKTGVGLVDSDGNVLYNKTIIYKPPVQGINPREAADHHAETFPKLIKEAFNKVPKEKIDLISFSQGPGLGPSLRVTATAARALSLSLKKPIIGVNHCIGHVEIGKLTTGAKDPLTLYVSGGNTQILGYTCGRYRVFGETLDIAIGNCLDQFARNCALPHPGGVYVEKLAKDGKKLIKLPYSVKGMDVTFSGLLTSAIKSYEKGEKLEDVCYSIQETAFSMITEITERALAHTNKPEVMLVGGVAANNRLREMLNIMCKEQNVKFYVPEKQFCGDNGAMIAWLGLLMYINGKRMSIDETKPIPNYRSDMVEVNWIKNIPCEKRRIPEHLIGKGAEADIKKASYLGWDVIKKERIAKSYRIPELDKIIRHQRTVKEARFLALVKDFNINAPCIFDIDKDNNIITMEYIAGKLAKEEIERDNGNLDCCYEIGAIVGKLHENDIIHNDLTTSNFIIRRDDNVDNNNNKKHIQNSKVYSQDNSGNKNNYENKKINIEGKNNLNNNKSNNKNNKNNKVYIIDFGLGKFSNLVEDKAVDLIVLKKSILSIHFDRFEEIWNRILEGYKIYPQWKTVINHIADVEKRARYL</sequence>
<feature type="active site" description="Proton acceptor; for kinase activity" evidence="18">
    <location>
        <position position="454"/>
    </location>
</feature>
<keyword evidence="8 18" id="KW-0547">Nucleotide-binding</keyword>
<keyword evidence="21" id="KW-1185">Reference proteome</keyword>
<dbReference type="PROSITE" id="PS50011">
    <property type="entry name" value="PROTEIN_KINASE_DOM"/>
    <property type="match status" value="1"/>
</dbReference>
<keyword evidence="4 18" id="KW-0723">Serine/threonine-protein kinase</keyword>
<name>F8AMC2_METOI</name>
<dbReference type="Pfam" id="PF00814">
    <property type="entry name" value="TsaD"/>
    <property type="match status" value="1"/>
</dbReference>
<feature type="binding site" evidence="18">
    <location>
        <position position="110"/>
    </location>
    <ligand>
        <name>Fe cation</name>
        <dbReference type="ChEBI" id="CHEBI:24875"/>
    </ligand>
</feature>
<evidence type="ECO:0000256" key="6">
    <source>
        <dbReference type="ARBA" id="ARBA00022694"/>
    </source>
</evidence>
<keyword evidence="11 18" id="KW-0408">Iron</keyword>
<feature type="region of interest" description="Kae1" evidence="18">
    <location>
        <begin position="1"/>
        <end position="323"/>
    </location>
</feature>
<evidence type="ECO:0000256" key="2">
    <source>
        <dbReference type="ARBA" id="ARBA00010630"/>
    </source>
</evidence>
<dbReference type="PANTHER" id="PTHR11735">
    <property type="entry name" value="TRNA N6-ADENOSINE THREONYLCARBAMOYLTRANSFERASE"/>
    <property type="match status" value="1"/>
</dbReference>
<feature type="binding site" evidence="18">
    <location>
        <position position="176"/>
    </location>
    <ligand>
        <name>L-threonylcarbamoyladenylate</name>
        <dbReference type="ChEBI" id="CHEBI:73682"/>
    </ligand>
</feature>
<comment type="similarity">
    <text evidence="18">In the C-terminal section; belongs to the protein kinase superfamily. Tyr protein kinase family. BUD32 subfamily.</text>
</comment>
<dbReference type="GO" id="GO:0004222">
    <property type="term" value="F:metalloendopeptidase activity"/>
    <property type="evidence" value="ECO:0007669"/>
    <property type="project" value="InterPro"/>
</dbReference>
<evidence type="ECO:0000256" key="4">
    <source>
        <dbReference type="ARBA" id="ARBA00022527"/>
    </source>
</evidence>
<dbReference type="GO" id="GO:0005737">
    <property type="term" value="C:cytoplasm"/>
    <property type="evidence" value="ECO:0007669"/>
    <property type="project" value="UniProtKB-SubCell"/>
</dbReference>
<dbReference type="RefSeq" id="WP_013866997.1">
    <property type="nucleotide sequence ID" value="NC_015636.1"/>
</dbReference>
<evidence type="ECO:0000256" key="9">
    <source>
        <dbReference type="ARBA" id="ARBA00022777"/>
    </source>
</evidence>
<dbReference type="HAMAP" id="MF_01447">
    <property type="entry name" value="Kae1_Bud32_arch"/>
    <property type="match status" value="1"/>
</dbReference>
<dbReference type="PROSITE" id="PS00109">
    <property type="entry name" value="PROTEIN_KINASE_TYR"/>
    <property type="match status" value="1"/>
</dbReference>
<comment type="catalytic activity">
    <reaction evidence="15 18">
        <text>L-threonylcarbamoyladenylate + adenosine(37) in tRNA = N(6)-L-threonylcarbamoyladenosine(37) in tRNA + AMP + H(+)</text>
        <dbReference type="Rhea" id="RHEA:37059"/>
        <dbReference type="Rhea" id="RHEA-COMP:10162"/>
        <dbReference type="Rhea" id="RHEA-COMP:10163"/>
        <dbReference type="ChEBI" id="CHEBI:15378"/>
        <dbReference type="ChEBI" id="CHEBI:73682"/>
        <dbReference type="ChEBI" id="CHEBI:74411"/>
        <dbReference type="ChEBI" id="CHEBI:74418"/>
        <dbReference type="ChEBI" id="CHEBI:456215"/>
        <dbReference type="EC" id="2.3.1.234"/>
    </reaction>
</comment>
<evidence type="ECO:0000256" key="10">
    <source>
        <dbReference type="ARBA" id="ARBA00022840"/>
    </source>
</evidence>